<sequence>AGVTFVISVVDSVLVELLVDERVGLTETGAELTTGEAAVVEVSLEAVPAVIMAPLAEAAVEEAVLVVADRQM</sequence>
<keyword evidence="2" id="KW-1185">Reference proteome</keyword>
<comment type="caution">
    <text evidence="1">The sequence shown here is derived from an EMBL/GenBank/DDBJ whole genome shotgun (WGS) entry which is preliminary data.</text>
</comment>
<proteinExistence type="predicted"/>
<organism evidence="1 2">
    <name type="scientific">Acaulospora colombiana</name>
    <dbReference type="NCBI Taxonomy" id="27376"/>
    <lineage>
        <taxon>Eukaryota</taxon>
        <taxon>Fungi</taxon>
        <taxon>Fungi incertae sedis</taxon>
        <taxon>Mucoromycota</taxon>
        <taxon>Glomeromycotina</taxon>
        <taxon>Glomeromycetes</taxon>
        <taxon>Diversisporales</taxon>
        <taxon>Acaulosporaceae</taxon>
        <taxon>Acaulospora</taxon>
    </lineage>
</organism>
<feature type="non-terminal residue" evidence="1">
    <location>
        <position position="72"/>
    </location>
</feature>
<reference evidence="1" key="1">
    <citation type="submission" date="2021-06" db="EMBL/GenBank/DDBJ databases">
        <authorList>
            <person name="Kallberg Y."/>
            <person name="Tangrot J."/>
            <person name="Rosling A."/>
        </authorList>
    </citation>
    <scope>NUCLEOTIDE SEQUENCE</scope>
    <source>
        <strain evidence="1">CL356</strain>
    </source>
</reference>
<dbReference type="EMBL" id="CAJVPT010030878">
    <property type="protein sequence ID" value="CAG8695804.1"/>
    <property type="molecule type" value="Genomic_DNA"/>
</dbReference>
<name>A0ACA9PAU7_9GLOM</name>
<gene>
    <name evidence="1" type="ORF">ACOLOM_LOCUS10023</name>
</gene>
<accession>A0ACA9PAU7</accession>
<dbReference type="Proteomes" id="UP000789525">
    <property type="component" value="Unassembled WGS sequence"/>
</dbReference>
<protein>
    <submittedName>
        <fullName evidence="1">12081_t:CDS:1</fullName>
    </submittedName>
</protein>
<feature type="non-terminal residue" evidence="1">
    <location>
        <position position="1"/>
    </location>
</feature>
<evidence type="ECO:0000313" key="2">
    <source>
        <dbReference type="Proteomes" id="UP000789525"/>
    </source>
</evidence>
<evidence type="ECO:0000313" key="1">
    <source>
        <dbReference type="EMBL" id="CAG8695804.1"/>
    </source>
</evidence>